<dbReference type="Pfam" id="PF13511">
    <property type="entry name" value="DUF4124"/>
    <property type="match status" value="1"/>
</dbReference>
<feature type="region of interest" description="Disordered" evidence="2">
    <location>
        <begin position="219"/>
        <end position="258"/>
    </location>
</feature>
<evidence type="ECO:0000313" key="4">
    <source>
        <dbReference type="EMBL" id="PIE82906.1"/>
    </source>
</evidence>
<gene>
    <name evidence="4" type="ORF">CSA09_04890</name>
</gene>
<keyword evidence="1" id="KW-0175">Coiled coil</keyword>
<protein>
    <recommendedName>
        <fullName evidence="3">DUF4124 domain-containing protein</fullName>
    </recommendedName>
</protein>
<proteinExistence type="predicted"/>
<evidence type="ECO:0000256" key="1">
    <source>
        <dbReference type="SAM" id="Coils"/>
    </source>
</evidence>
<feature type="coiled-coil region" evidence="1">
    <location>
        <begin position="121"/>
        <end position="174"/>
    </location>
</feature>
<feature type="domain" description="DUF4124" evidence="3">
    <location>
        <begin position="71"/>
        <end position="109"/>
    </location>
</feature>
<organism evidence="4 5">
    <name type="scientific">Candidatus Contendibacter odensensis</name>
    <dbReference type="NCBI Taxonomy" id="1400860"/>
    <lineage>
        <taxon>Bacteria</taxon>
        <taxon>Pseudomonadati</taxon>
        <taxon>Pseudomonadota</taxon>
        <taxon>Gammaproteobacteria</taxon>
        <taxon>Candidatus Competibacteraceae</taxon>
        <taxon>Candidatus Contendibacter</taxon>
    </lineage>
</organism>
<comment type="caution">
    <text evidence="4">The sequence shown here is derived from an EMBL/GenBank/DDBJ whole genome shotgun (WGS) entry which is preliminary data.</text>
</comment>
<reference evidence="4 5" key="1">
    <citation type="submission" date="2017-10" db="EMBL/GenBank/DDBJ databases">
        <title>Novel microbial diversity and functional potential in the marine mammal oral microbiome.</title>
        <authorList>
            <person name="Dudek N.K."/>
            <person name="Sun C.L."/>
            <person name="Burstein D."/>
            <person name="Kantor R.S."/>
            <person name="Aliaga Goltsman D.S."/>
            <person name="Bik E.M."/>
            <person name="Thomas B.C."/>
            <person name="Banfield J.F."/>
            <person name="Relman D.A."/>
        </authorList>
    </citation>
    <scope>NUCLEOTIDE SEQUENCE [LARGE SCALE GENOMIC DNA]</scope>
    <source>
        <strain evidence="4">DOLJORAL78_50_517</strain>
    </source>
</reference>
<evidence type="ECO:0000256" key="2">
    <source>
        <dbReference type="SAM" id="MobiDB-lite"/>
    </source>
</evidence>
<evidence type="ECO:0000259" key="3">
    <source>
        <dbReference type="Pfam" id="PF13511"/>
    </source>
</evidence>
<dbReference type="AlphaFoldDB" id="A0A2G6PEB6"/>
<evidence type="ECO:0000313" key="5">
    <source>
        <dbReference type="Proteomes" id="UP000229278"/>
    </source>
</evidence>
<name>A0A2G6PEB6_9GAMM</name>
<dbReference type="InterPro" id="IPR025392">
    <property type="entry name" value="DUF4124"/>
</dbReference>
<dbReference type="EMBL" id="PDTV01000011">
    <property type="protein sequence ID" value="PIE82906.1"/>
    <property type="molecule type" value="Genomic_DNA"/>
</dbReference>
<accession>A0A2G6PEB6</accession>
<sequence>MRWPVLEIGKNSEAASTSPITSALRINKISKRAPLNHVQSKGSDFSNSQRQLCRIMRASLFIFAQWIVAPLAMAQNEQNVYKWVDRHGQTHYGTRQPADTTAVQKLTIPLTSSPGQTKPSSRNALSEIERISALAEQMERKNNTMEKERQERALRDLEMENKILKNTLLKHKLQQKTQPSSNESSEPVHYFGYPYYSGYPPYRLPCFLPPCHRTIPPIKPIHTITPKIPRPQRPRAKPDPTLKPNPQGVFRGHTSMRY</sequence>
<dbReference type="Proteomes" id="UP000229278">
    <property type="component" value="Unassembled WGS sequence"/>
</dbReference>